<evidence type="ECO:0000259" key="12">
    <source>
        <dbReference type="Pfam" id="PF01370"/>
    </source>
</evidence>
<evidence type="ECO:0000313" key="14">
    <source>
        <dbReference type="Proteomes" id="UP001597343"/>
    </source>
</evidence>
<comment type="cofactor">
    <cofactor evidence="2 11">
        <name>NAD(+)</name>
        <dbReference type="ChEBI" id="CHEBI:57540"/>
    </cofactor>
</comment>
<comment type="pathway">
    <text evidence="3 11">Carbohydrate metabolism; galactose metabolism.</text>
</comment>
<dbReference type="InterPro" id="IPR001509">
    <property type="entry name" value="Epimerase_deHydtase"/>
</dbReference>
<organism evidence="13 14">
    <name type="scientific">Tumebacillus lipolyticus</name>
    <dbReference type="NCBI Taxonomy" id="1280370"/>
    <lineage>
        <taxon>Bacteria</taxon>
        <taxon>Bacillati</taxon>
        <taxon>Bacillota</taxon>
        <taxon>Bacilli</taxon>
        <taxon>Bacillales</taxon>
        <taxon>Alicyclobacillaceae</taxon>
        <taxon>Tumebacillus</taxon>
    </lineage>
</organism>
<dbReference type="SUPFAM" id="SSF51735">
    <property type="entry name" value="NAD(P)-binding Rossmann-fold domains"/>
    <property type="match status" value="1"/>
</dbReference>
<evidence type="ECO:0000256" key="1">
    <source>
        <dbReference type="ARBA" id="ARBA00000083"/>
    </source>
</evidence>
<feature type="domain" description="NAD-dependent epimerase/dehydratase" evidence="12">
    <location>
        <begin position="9"/>
        <end position="258"/>
    </location>
</feature>
<accession>A0ABW4ZZ95</accession>
<dbReference type="InterPro" id="IPR036291">
    <property type="entry name" value="NAD(P)-bd_dom_sf"/>
</dbReference>
<dbReference type="EMBL" id="JBHUIO010000006">
    <property type="protein sequence ID" value="MFD2170669.1"/>
    <property type="molecule type" value="Genomic_DNA"/>
</dbReference>
<dbReference type="Gene3D" id="3.90.25.10">
    <property type="entry name" value="UDP-galactose 4-epimerase, domain 1"/>
    <property type="match status" value="1"/>
</dbReference>
<evidence type="ECO:0000256" key="7">
    <source>
        <dbReference type="ARBA" id="ARBA00023027"/>
    </source>
</evidence>
<dbReference type="PANTHER" id="PTHR43725:SF53">
    <property type="entry name" value="UDP-ARABINOSE 4-EPIMERASE 1"/>
    <property type="match status" value="1"/>
</dbReference>
<protein>
    <recommendedName>
        <fullName evidence="6 11">UDP-glucose 4-epimerase</fullName>
        <ecNumber evidence="5 11">5.1.3.2</ecNumber>
    </recommendedName>
</protein>
<dbReference type="PANTHER" id="PTHR43725">
    <property type="entry name" value="UDP-GLUCOSE 4-EPIMERASE"/>
    <property type="match status" value="1"/>
</dbReference>
<comment type="subunit">
    <text evidence="11">Homodimer.</text>
</comment>
<evidence type="ECO:0000256" key="2">
    <source>
        <dbReference type="ARBA" id="ARBA00001911"/>
    </source>
</evidence>
<dbReference type="Pfam" id="PF01370">
    <property type="entry name" value="Epimerase"/>
    <property type="match status" value="1"/>
</dbReference>
<evidence type="ECO:0000256" key="4">
    <source>
        <dbReference type="ARBA" id="ARBA00007637"/>
    </source>
</evidence>
<dbReference type="CDD" id="cd05247">
    <property type="entry name" value="UDP_G4E_1_SDR_e"/>
    <property type="match status" value="1"/>
</dbReference>
<evidence type="ECO:0000256" key="11">
    <source>
        <dbReference type="RuleBase" id="RU366046"/>
    </source>
</evidence>
<keyword evidence="7 11" id="KW-0520">NAD</keyword>
<reference evidence="14" key="1">
    <citation type="journal article" date="2019" name="Int. J. Syst. Evol. Microbiol.">
        <title>The Global Catalogue of Microorganisms (GCM) 10K type strain sequencing project: providing services to taxonomists for standard genome sequencing and annotation.</title>
        <authorList>
            <consortium name="The Broad Institute Genomics Platform"/>
            <consortium name="The Broad Institute Genome Sequencing Center for Infectious Disease"/>
            <person name="Wu L."/>
            <person name="Ma J."/>
        </authorList>
    </citation>
    <scope>NUCLEOTIDE SEQUENCE [LARGE SCALE GENOMIC DNA]</scope>
    <source>
        <strain evidence="14">CGMCC 1.13574</strain>
    </source>
</reference>
<evidence type="ECO:0000256" key="8">
    <source>
        <dbReference type="ARBA" id="ARBA00023144"/>
    </source>
</evidence>
<comment type="catalytic activity">
    <reaction evidence="1 11">
        <text>UDP-alpha-D-glucose = UDP-alpha-D-galactose</text>
        <dbReference type="Rhea" id="RHEA:22168"/>
        <dbReference type="ChEBI" id="CHEBI:58885"/>
        <dbReference type="ChEBI" id="CHEBI:66914"/>
        <dbReference type="EC" id="5.1.3.2"/>
    </reaction>
</comment>
<comment type="similarity">
    <text evidence="4 11">Belongs to the NAD(P)-dependent epimerase/dehydratase family.</text>
</comment>
<dbReference type="Gene3D" id="3.40.50.720">
    <property type="entry name" value="NAD(P)-binding Rossmann-like Domain"/>
    <property type="match status" value="1"/>
</dbReference>
<dbReference type="NCBIfam" id="TIGR01179">
    <property type="entry name" value="galE"/>
    <property type="match status" value="1"/>
</dbReference>
<evidence type="ECO:0000256" key="9">
    <source>
        <dbReference type="ARBA" id="ARBA00023235"/>
    </source>
</evidence>
<evidence type="ECO:0000313" key="13">
    <source>
        <dbReference type="EMBL" id="MFD2170669.1"/>
    </source>
</evidence>
<keyword evidence="9 11" id="KW-0413">Isomerase</keyword>
<evidence type="ECO:0000256" key="3">
    <source>
        <dbReference type="ARBA" id="ARBA00004947"/>
    </source>
</evidence>
<name>A0ABW4ZZ95_9BACL</name>
<dbReference type="Proteomes" id="UP001597343">
    <property type="component" value="Unassembled WGS sequence"/>
</dbReference>
<dbReference type="EC" id="5.1.3.2" evidence="5 11"/>
<keyword evidence="10 11" id="KW-0119">Carbohydrate metabolism</keyword>
<dbReference type="GO" id="GO:0003978">
    <property type="term" value="F:UDP-glucose 4-epimerase activity"/>
    <property type="evidence" value="ECO:0007669"/>
    <property type="project" value="UniProtKB-EC"/>
</dbReference>
<evidence type="ECO:0000256" key="5">
    <source>
        <dbReference type="ARBA" id="ARBA00013189"/>
    </source>
</evidence>
<keyword evidence="14" id="KW-1185">Reference proteome</keyword>
<gene>
    <name evidence="13" type="primary">galE</name>
    <name evidence="13" type="ORF">ACFSOY_11710</name>
</gene>
<dbReference type="InterPro" id="IPR005886">
    <property type="entry name" value="UDP_G4E"/>
</dbReference>
<proteinExistence type="inferred from homology"/>
<keyword evidence="8" id="KW-0299">Galactose metabolism</keyword>
<sequence length="340" mass="37003">MKAGAKGSILVTGGAGYIGSHTVQALRRRGLQAVVVDNLVTGHRAAVPPDVPFYQADIADQDVIEEIIHTHRVEAVIHFAGRGQVSESIAKPDLYFLENTAKTMQFVSNLIAQGVNTIVFSSTAAVYGSPEAVPIAEEAEKKPLNPYGLSKLMIEQSFEWLEKAYGLRWIALRYFNAAGAALDGTLGEHHDTETHLIPLVLQTALGLREMVSIFGTDHNTQDGTSVRDYVHVQDLAEAHVLAVDALKTGLASGAYNVGTGRGVSDRQVIETVTQETGVCFPVQEKERRQGEPVELVAQAEKIREAIGWQAKHSDLSTIISSAWNWHLRYPSGYQGDVSNH</sequence>
<evidence type="ECO:0000256" key="10">
    <source>
        <dbReference type="ARBA" id="ARBA00023277"/>
    </source>
</evidence>
<comment type="caution">
    <text evidence="13">The sequence shown here is derived from an EMBL/GenBank/DDBJ whole genome shotgun (WGS) entry which is preliminary data.</text>
</comment>
<dbReference type="RefSeq" id="WP_386046868.1">
    <property type="nucleotide sequence ID" value="NZ_JBHUIO010000006.1"/>
</dbReference>
<evidence type="ECO:0000256" key="6">
    <source>
        <dbReference type="ARBA" id="ARBA00018569"/>
    </source>
</evidence>